<dbReference type="InterPro" id="IPR023210">
    <property type="entry name" value="NADP_OxRdtase_dom"/>
</dbReference>
<proteinExistence type="predicted"/>
<name>A0A840GEL3_RHOTE</name>
<dbReference type="GO" id="GO:0005829">
    <property type="term" value="C:cytosol"/>
    <property type="evidence" value="ECO:0007669"/>
    <property type="project" value="TreeGrafter"/>
</dbReference>
<dbReference type="Gene3D" id="3.20.20.100">
    <property type="entry name" value="NADP-dependent oxidoreductase domain"/>
    <property type="match status" value="1"/>
</dbReference>
<dbReference type="InterPro" id="IPR020471">
    <property type="entry name" value="AKR"/>
</dbReference>
<dbReference type="OrthoDB" id="9773828at2"/>
<dbReference type="InterPro" id="IPR036812">
    <property type="entry name" value="NAD(P)_OxRdtase_dom_sf"/>
</dbReference>
<organism evidence="2 3">
    <name type="scientific">Rhodocyclus tenuis</name>
    <name type="common">Rhodospirillum tenue</name>
    <dbReference type="NCBI Taxonomy" id="1066"/>
    <lineage>
        <taxon>Bacteria</taxon>
        <taxon>Pseudomonadati</taxon>
        <taxon>Pseudomonadota</taxon>
        <taxon>Betaproteobacteria</taxon>
        <taxon>Rhodocyclales</taxon>
        <taxon>Rhodocyclaceae</taxon>
        <taxon>Rhodocyclus</taxon>
    </lineage>
</organism>
<evidence type="ECO:0000313" key="3">
    <source>
        <dbReference type="Proteomes" id="UP000587070"/>
    </source>
</evidence>
<dbReference type="EMBL" id="JACIGE010000003">
    <property type="protein sequence ID" value="MBB4246659.1"/>
    <property type="molecule type" value="Genomic_DNA"/>
</dbReference>
<dbReference type="SUPFAM" id="SSF51430">
    <property type="entry name" value="NAD(P)-linked oxidoreductase"/>
    <property type="match status" value="1"/>
</dbReference>
<comment type="caution">
    <text evidence="2">The sequence shown here is derived from an EMBL/GenBank/DDBJ whole genome shotgun (WGS) entry which is preliminary data.</text>
</comment>
<dbReference type="PRINTS" id="PR00069">
    <property type="entry name" value="ALDKETRDTASE"/>
</dbReference>
<sequence>MPSRLALGTVQFGLDYGVANRDGRPALDEVARILEAAAESGIDTLDTAIAYGESEARLGAIGVAGWKIVTKLPAAPADCTDLAGWVVAEVEASLRRLRVDRVHAVLLHRPEQLLGTSGPELIVGLQRLKNDGLAAKTGVSIYAPDELDALFAMSKPDLVQSPLSLFDHRLLRSGWIERLGARGVEVHTRSAFLQGLLLLDASARPAYFNRWQPLWQAWDDWLRATRLSPLQACVRYALSVGGSDRVVVGVDSVAQLRQIVAASEEGAIPPPAWPDIDDADLLNPAHWKLS</sequence>
<protein>
    <recommendedName>
        <fullName evidence="1">NADP-dependent oxidoreductase domain-containing protein</fullName>
    </recommendedName>
</protein>
<dbReference type="RefSeq" id="WP_153115182.1">
    <property type="nucleotide sequence ID" value="NZ_JACIGE010000003.1"/>
</dbReference>
<gene>
    <name evidence="2" type="ORF">GGD90_001022</name>
</gene>
<dbReference type="PANTHER" id="PTHR42686">
    <property type="entry name" value="GH17980P-RELATED"/>
    <property type="match status" value="1"/>
</dbReference>
<evidence type="ECO:0000259" key="1">
    <source>
        <dbReference type="Pfam" id="PF00248"/>
    </source>
</evidence>
<dbReference type="CDD" id="cd19097">
    <property type="entry name" value="AKR_unchar"/>
    <property type="match status" value="1"/>
</dbReference>
<dbReference type="AlphaFoldDB" id="A0A840GEL3"/>
<dbReference type="PANTHER" id="PTHR42686:SF1">
    <property type="entry name" value="GH17980P-RELATED"/>
    <property type="match status" value="1"/>
</dbReference>
<dbReference type="Proteomes" id="UP000587070">
    <property type="component" value="Unassembled WGS sequence"/>
</dbReference>
<keyword evidence="3" id="KW-1185">Reference proteome</keyword>
<dbReference type="Pfam" id="PF00248">
    <property type="entry name" value="Aldo_ket_red"/>
    <property type="match status" value="1"/>
</dbReference>
<evidence type="ECO:0000313" key="2">
    <source>
        <dbReference type="EMBL" id="MBB4246659.1"/>
    </source>
</evidence>
<dbReference type="GO" id="GO:0016491">
    <property type="term" value="F:oxidoreductase activity"/>
    <property type="evidence" value="ECO:0007669"/>
    <property type="project" value="InterPro"/>
</dbReference>
<accession>A0A840GEL3</accession>
<feature type="domain" description="NADP-dependent oxidoreductase" evidence="1">
    <location>
        <begin position="4"/>
        <end position="278"/>
    </location>
</feature>
<reference evidence="2 3" key="1">
    <citation type="submission" date="2020-08" db="EMBL/GenBank/DDBJ databases">
        <title>Genome sequencing of Purple Non-Sulfur Bacteria from various extreme environments.</title>
        <authorList>
            <person name="Mayer M."/>
        </authorList>
    </citation>
    <scope>NUCLEOTIDE SEQUENCE [LARGE SCALE GENOMIC DNA]</scope>
    <source>
        <strain evidence="2 3">2761</strain>
    </source>
</reference>